<dbReference type="AlphaFoldDB" id="A0A7D7LDN2"/>
<reference evidence="2" key="1">
    <citation type="submission" date="2020-06" db="EMBL/GenBank/DDBJ databases">
        <title>Nostoc edaphicum CCNP1411 genome.</title>
        <authorList>
            <person name="Fidor A."/>
            <person name="Grabski M."/>
            <person name="Gawor J."/>
            <person name="Gromadka R."/>
            <person name="Wegrzyn G."/>
            <person name="Mazur-Marzec H."/>
        </authorList>
    </citation>
    <scope>NUCLEOTIDE SEQUENCE [LARGE SCALE GENOMIC DNA]</scope>
    <source>
        <strain evidence="2">CCNP1411</strain>
    </source>
</reference>
<organism evidence="1 2">
    <name type="scientific">Nostoc edaphicum CCNP1411</name>
    <dbReference type="NCBI Taxonomy" id="1472755"/>
    <lineage>
        <taxon>Bacteria</taxon>
        <taxon>Bacillati</taxon>
        <taxon>Cyanobacteriota</taxon>
        <taxon>Cyanophyceae</taxon>
        <taxon>Nostocales</taxon>
        <taxon>Nostocaceae</taxon>
        <taxon>Nostoc</taxon>
    </lineage>
</organism>
<dbReference type="KEGG" id="ned:HUN01_17195"/>
<sequence length="53" mass="6247">MSKMNAIAIYKNTLAIAQQSTNTNSIKRRDSSRLYKWSICRIIFLNWYNSNCD</sequence>
<evidence type="ECO:0000313" key="1">
    <source>
        <dbReference type="EMBL" id="QMS89230.1"/>
    </source>
</evidence>
<dbReference type="Proteomes" id="UP000514713">
    <property type="component" value="Chromosome"/>
</dbReference>
<gene>
    <name evidence="1" type="ORF">HUN01_17195</name>
</gene>
<dbReference type="RefSeq" id="WP_181932273.1">
    <property type="nucleotide sequence ID" value="NZ_CP054698.1"/>
</dbReference>
<accession>A0A7D7LDN2</accession>
<evidence type="ECO:0000313" key="2">
    <source>
        <dbReference type="Proteomes" id="UP000514713"/>
    </source>
</evidence>
<proteinExistence type="predicted"/>
<dbReference type="EMBL" id="CP054698">
    <property type="protein sequence ID" value="QMS89230.1"/>
    <property type="molecule type" value="Genomic_DNA"/>
</dbReference>
<name>A0A7D7LDN2_9NOSO</name>
<keyword evidence="2" id="KW-1185">Reference proteome</keyword>
<protein>
    <submittedName>
        <fullName evidence="1">Uncharacterized protein</fullName>
    </submittedName>
</protein>